<gene>
    <name evidence="2" type="ORF">ACFP3U_26050</name>
</gene>
<protein>
    <submittedName>
        <fullName evidence="2">Uma2 family endonuclease</fullName>
    </submittedName>
</protein>
<dbReference type="EMBL" id="JBHSOF010000039">
    <property type="protein sequence ID" value="MFC5666416.1"/>
    <property type="molecule type" value="Genomic_DNA"/>
</dbReference>
<organism evidence="2 3">
    <name type="scientific">Kitasatospora misakiensis</name>
    <dbReference type="NCBI Taxonomy" id="67330"/>
    <lineage>
        <taxon>Bacteria</taxon>
        <taxon>Bacillati</taxon>
        <taxon>Actinomycetota</taxon>
        <taxon>Actinomycetes</taxon>
        <taxon>Kitasatosporales</taxon>
        <taxon>Streptomycetaceae</taxon>
        <taxon>Kitasatospora</taxon>
    </lineage>
</organism>
<dbReference type="Gene3D" id="3.90.1570.10">
    <property type="entry name" value="tt1808, chain A"/>
    <property type="match status" value="1"/>
</dbReference>
<keyword evidence="2" id="KW-0540">Nuclease</keyword>
<dbReference type="PANTHER" id="PTHR35400:SF3">
    <property type="entry name" value="SLL1072 PROTEIN"/>
    <property type="match status" value="1"/>
</dbReference>
<dbReference type="CDD" id="cd06260">
    <property type="entry name" value="DUF820-like"/>
    <property type="match status" value="1"/>
</dbReference>
<sequence length="190" mass="21181">MITRDRPQMSLEAFEAIAETAALQGVTLEFVGGELGVKPAPDGDHGQIVAWLQRTCARHRPDLWLFAEQGLRIRSYENGDARPDGTLAPAEYFAGQGEWADARGVLLVAEVTSFDRRADERDRVKKPRAYAESGIPVYLLVDRDSDTVAVHSEPVKGRYREIRSYDYGERVELPGLGVALDTETLKSYSR</sequence>
<evidence type="ECO:0000313" key="3">
    <source>
        <dbReference type="Proteomes" id="UP001595975"/>
    </source>
</evidence>
<evidence type="ECO:0000313" key="2">
    <source>
        <dbReference type="EMBL" id="MFC5666416.1"/>
    </source>
</evidence>
<proteinExistence type="predicted"/>
<keyword evidence="2" id="KW-0378">Hydrolase</keyword>
<dbReference type="RefSeq" id="WP_380228089.1">
    <property type="nucleotide sequence ID" value="NZ_JBHSOF010000039.1"/>
</dbReference>
<feature type="domain" description="Putative restriction endonuclease" evidence="1">
    <location>
        <begin position="14"/>
        <end position="181"/>
    </location>
</feature>
<comment type="caution">
    <text evidence="2">The sequence shown here is derived from an EMBL/GenBank/DDBJ whole genome shotgun (WGS) entry which is preliminary data.</text>
</comment>
<evidence type="ECO:0000259" key="1">
    <source>
        <dbReference type="Pfam" id="PF05685"/>
    </source>
</evidence>
<dbReference type="SUPFAM" id="SSF52980">
    <property type="entry name" value="Restriction endonuclease-like"/>
    <property type="match status" value="1"/>
</dbReference>
<name>A0ABW0XB98_9ACTN</name>
<dbReference type="InterPro" id="IPR008538">
    <property type="entry name" value="Uma2"/>
</dbReference>
<dbReference type="GO" id="GO:0004519">
    <property type="term" value="F:endonuclease activity"/>
    <property type="evidence" value="ECO:0007669"/>
    <property type="project" value="UniProtKB-KW"/>
</dbReference>
<accession>A0ABW0XB98</accession>
<dbReference type="Proteomes" id="UP001595975">
    <property type="component" value="Unassembled WGS sequence"/>
</dbReference>
<dbReference type="PANTHER" id="PTHR35400">
    <property type="entry name" value="SLR1083 PROTEIN"/>
    <property type="match status" value="1"/>
</dbReference>
<dbReference type="InterPro" id="IPR012296">
    <property type="entry name" value="Nuclease_put_TT1808"/>
</dbReference>
<reference evidence="3" key="1">
    <citation type="journal article" date="2019" name="Int. J. Syst. Evol. Microbiol.">
        <title>The Global Catalogue of Microorganisms (GCM) 10K type strain sequencing project: providing services to taxonomists for standard genome sequencing and annotation.</title>
        <authorList>
            <consortium name="The Broad Institute Genomics Platform"/>
            <consortium name="The Broad Institute Genome Sequencing Center for Infectious Disease"/>
            <person name="Wu L."/>
            <person name="Ma J."/>
        </authorList>
    </citation>
    <scope>NUCLEOTIDE SEQUENCE [LARGE SCALE GENOMIC DNA]</scope>
    <source>
        <strain evidence="3">CGMCC 4.1437</strain>
    </source>
</reference>
<dbReference type="Pfam" id="PF05685">
    <property type="entry name" value="Uma2"/>
    <property type="match status" value="1"/>
</dbReference>
<keyword evidence="2" id="KW-0255">Endonuclease</keyword>
<dbReference type="InterPro" id="IPR011335">
    <property type="entry name" value="Restrct_endonuc-II-like"/>
</dbReference>
<keyword evidence="3" id="KW-1185">Reference proteome</keyword>